<dbReference type="PANTHER" id="PTHR42024:SF1">
    <property type="entry name" value="AMINO ACID PERMEASE_ SLC12A DOMAIN-CONTAINING PROTEIN"/>
    <property type="match status" value="1"/>
</dbReference>
<feature type="transmembrane region" description="Helical" evidence="1">
    <location>
        <begin position="69"/>
        <end position="87"/>
    </location>
</feature>
<dbReference type="EMBL" id="KN833054">
    <property type="protein sequence ID" value="KIM74872.1"/>
    <property type="molecule type" value="Genomic_DNA"/>
</dbReference>
<evidence type="ECO:0000313" key="3">
    <source>
        <dbReference type="Proteomes" id="UP000054166"/>
    </source>
</evidence>
<evidence type="ECO:0000256" key="1">
    <source>
        <dbReference type="SAM" id="Phobius"/>
    </source>
</evidence>
<keyword evidence="3" id="KW-1185">Reference proteome</keyword>
<evidence type="ECO:0000313" key="2">
    <source>
        <dbReference type="EMBL" id="KIM74872.1"/>
    </source>
</evidence>
<keyword evidence="1" id="KW-1133">Transmembrane helix</keyword>
<feature type="transmembrane region" description="Helical" evidence="1">
    <location>
        <begin position="108"/>
        <end position="128"/>
    </location>
</feature>
<keyword evidence="1" id="KW-0472">Membrane</keyword>
<feature type="transmembrane region" description="Helical" evidence="1">
    <location>
        <begin position="33"/>
        <end position="57"/>
    </location>
</feature>
<feature type="transmembrane region" description="Helical" evidence="1">
    <location>
        <begin position="134"/>
        <end position="160"/>
    </location>
</feature>
<keyword evidence="1" id="KW-0812">Transmembrane</keyword>
<organism evidence="2 3">
    <name type="scientific">Piloderma croceum (strain F 1598)</name>
    <dbReference type="NCBI Taxonomy" id="765440"/>
    <lineage>
        <taxon>Eukaryota</taxon>
        <taxon>Fungi</taxon>
        <taxon>Dikarya</taxon>
        <taxon>Basidiomycota</taxon>
        <taxon>Agaricomycotina</taxon>
        <taxon>Agaricomycetes</taxon>
        <taxon>Agaricomycetidae</taxon>
        <taxon>Atheliales</taxon>
        <taxon>Atheliaceae</taxon>
        <taxon>Piloderma</taxon>
    </lineage>
</organism>
<reference evidence="3" key="2">
    <citation type="submission" date="2015-01" db="EMBL/GenBank/DDBJ databases">
        <title>Evolutionary Origins and Diversification of the Mycorrhizal Mutualists.</title>
        <authorList>
            <consortium name="DOE Joint Genome Institute"/>
            <consortium name="Mycorrhizal Genomics Consortium"/>
            <person name="Kohler A."/>
            <person name="Kuo A."/>
            <person name="Nagy L.G."/>
            <person name="Floudas D."/>
            <person name="Copeland A."/>
            <person name="Barry K.W."/>
            <person name="Cichocki N."/>
            <person name="Veneault-Fourrey C."/>
            <person name="LaButti K."/>
            <person name="Lindquist E.A."/>
            <person name="Lipzen A."/>
            <person name="Lundell T."/>
            <person name="Morin E."/>
            <person name="Murat C."/>
            <person name="Riley R."/>
            <person name="Ohm R."/>
            <person name="Sun H."/>
            <person name="Tunlid A."/>
            <person name="Henrissat B."/>
            <person name="Grigoriev I.V."/>
            <person name="Hibbett D.S."/>
            <person name="Martin F."/>
        </authorList>
    </citation>
    <scope>NUCLEOTIDE SEQUENCE [LARGE SCALE GENOMIC DNA]</scope>
    <source>
        <strain evidence="3">F 1598</strain>
    </source>
</reference>
<proteinExistence type="predicted"/>
<feature type="transmembrane region" description="Helical" evidence="1">
    <location>
        <begin position="224"/>
        <end position="244"/>
    </location>
</feature>
<dbReference type="InParanoid" id="A0A0C3BC16"/>
<dbReference type="PANTHER" id="PTHR42024">
    <property type="entry name" value="AMINO ACID PERMEASE_ SLC12A DOMAIN-CONTAINING PROTEIN"/>
    <property type="match status" value="1"/>
</dbReference>
<dbReference type="Proteomes" id="UP000054166">
    <property type="component" value="Unassembled WGS sequence"/>
</dbReference>
<dbReference type="STRING" id="765440.A0A0C3BC16"/>
<reference evidence="2 3" key="1">
    <citation type="submission" date="2014-04" db="EMBL/GenBank/DDBJ databases">
        <authorList>
            <consortium name="DOE Joint Genome Institute"/>
            <person name="Kuo A."/>
            <person name="Tarkka M."/>
            <person name="Buscot F."/>
            <person name="Kohler A."/>
            <person name="Nagy L.G."/>
            <person name="Floudas D."/>
            <person name="Copeland A."/>
            <person name="Barry K.W."/>
            <person name="Cichocki N."/>
            <person name="Veneault-Fourrey C."/>
            <person name="LaButti K."/>
            <person name="Lindquist E.A."/>
            <person name="Lipzen A."/>
            <person name="Lundell T."/>
            <person name="Morin E."/>
            <person name="Murat C."/>
            <person name="Sun H."/>
            <person name="Tunlid A."/>
            <person name="Henrissat B."/>
            <person name="Grigoriev I.V."/>
            <person name="Hibbett D.S."/>
            <person name="Martin F."/>
            <person name="Nordberg H.P."/>
            <person name="Cantor M.N."/>
            <person name="Hua S.X."/>
        </authorList>
    </citation>
    <scope>NUCLEOTIDE SEQUENCE [LARGE SCALE GENOMIC DNA]</scope>
    <source>
        <strain evidence="2 3">F 1598</strain>
    </source>
</reference>
<feature type="transmembrane region" description="Helical" evidence="1">
    <location>
        <begin position="250"/>
        <end position="272"/>
    </location>
</feature>
<name>A0A0C3BC16_PILCF</name>
<accession>A0A0C3BC16</accession>
<dbReference type="OrthoDB" id="4838853at2759"/>
<dbReference type="AlphaFoldDB" id="A0A0C3BC16"/>
<gene>
    <name evidence="2" type="ORF">PILCRDRAFT_827790</name>
</gene>
<sequence length="332" mass="37320">MNASHPHGKTESEVDLLDGPPPLPYSLHPRKKAIAITWSIIFFDSCLLPIIMFYSLWFTKLSHATVLNILSSIFGLPSFIQFGKRVYYLCKKDSTCRPVGSKRGRLDCFQWSFAFSVLLITGQIVAAVTPDPPVVPLFAMVTSTMLFVTGVQLVSGFFLYQARVKVPFGLSSLPAGHTAHPGVFTIIEDIVAVDGGGGTAYREALVARYDASPLFRRMLNRLDLFWGLGALTTASIVTILLWTIPVQIGYWIGWLVPFLWAGLWAFLTIRYVQSCLIEERKAWRSEGMRDRDNSVPLIPRPPSTEHYNNPYEQTESFQAEALYEPVSYDERT</sequence>
<protein>
    <submittedName>
        <fullName evidence="2">Uncharacterized protein</fullName>
    </submittedName>
</protein>
<dbReference type="HOGENOM" id="CLU_038384_0_1_1"/>